<dbReference type="AlphaFoldDB" id="A0A1S8CEU1"/>
<dbReference type="Proteomes" id="UP000216021">
    <property type="component" value="Unassembled WGS sequence"/>
</dbReference>
<organism evidence="1 2">
    <name type="scientific">Serratia oryzae</name>
    <dbReference type="NCBI Taxonomy" id="2034155"/>
    <lineage>
        <taxon>Bacteria</taxon>
        <taxon>Pseudomonadati</taxon>
        <taxon>Pseudomonadota</taxon>
        <taxon>Gammaproteobacteria</taxon>
        <taxon>Enterobacterales</taxon>
        <taxon>Yersiniaceae</taxon>
        <taxon>Serratia</taxon>
    </lineage>
</organism>
<sequence>MHDYAALRLTERHYWQIAGLNKNILLFIMGYLYPGNVVARSQYLGIFAHGEKIIMKYSMPHAPCPMR</sequence>
<evidence type="ECO:0000313" key="1">
    <source>
        <dbReference type="EMBL" id="OMQ19289.1"/>
    </source>
</evidence>
<reference evidence="1 2" key="1">
    <citation type="submission" date="2016-11" db="EMBL/GenBank/DDBJ databases">
        <title>Rahnella oryzae sp. nov., isolated from rice root.</title>
        <authorList>
            <person name="Zhang X.-X."/>
            <person name="Zhang J."/>
        </authorList>
    </citation>
    <scope>NUCLEOTIDE SEQUENCE [LARGE SCALE GENOMIC DNA]</scope>
    <source>
        <strain evidence="1 2">J11-6</strain>
    </source>
</reference>
<protein>
    <submittedName>
        <fullName evidence="1">Uncharacterized protein</fullName>
    </submittedName>
</protein>
<name>A0A1S8CEU1_9GAMM</name>
<accession>A0A1S8CEU1</accession>
<dbReference type="STRING" id="2034155.BMI79_21440"/>
<keyword evidence="2" id="KW-1185">Reference proteome</keyword>
<evidence type="ECO:0000313" key="2">
    <source>
        <dbReference type="Proteomes" id="UP000216021"/>
    </source>
</evidence>
<comment type="caution">
    <text evidence="1">The sequence shown here is derived from an EMBL/GenBank/DDBJ whole genome shotgun (WGS) entry which is preliminary data.</text>
</comment>
<gene>
    <name evidence="1" type="ORF">BMI79_21440</name>
</gene>
<dbReference type="EMBL" id="MOXD01000021">
    <property type="protein sequence ID" value="OMQ19289.1"/>
    <property type="molecule type" value="Genomic_DNA"/>
</dbReference>
<proteinExistence type="predicted"/>